<dbReference type="InterPro" id="IPR007712">
    <property type="entry name" value="RelE/ParE_toxin"/>
</dbReference>
<gene>
    <name evidence="2" type="primary">relE</name>
    <name evidence="2" type="ORF">PITCH_A2360007</name>
</gene>
<evidence type="ECO:0000256" key="1">
    <source>
        <dbReference type="ARBA" id="ARBA00022649"/>
    </source>
</evidence>
<dbReference type="SUPFAM" id="SSF143011">
    <property type="entry name" value="RelE-like"/>
    <property type="match status" value="1"/>
</dbReference>
<dbReference type="InterPro" id="IPR035093">
    <property type="entry name" value="RelE/ParE_toxin_dom_sf"/>
</dbReference>
<proteinExistence type="predicted"/>
<organism evidence="2">
    <name type="scientific">uncultured Desulfobacterium sp</name>
    <dbReference type="NCBI Taxonomy" id="201089"/>
    <lineage>
        <taxon>Bacteria</taxon>
        <taxon>Pseudomonadati</taxon>
        <taxon>Thermodesulfobacteriota</taxon>
        <taxon>Desulfobacteria</taxon>
        <taxon>Desulfobacterales</taxon>
        <taxon>Desulfobacteriaceae</taxon>
        <taxon>Desulfobacterium</taxon>
        <taxon>environmental samples</taxon>
    </lineage>
</organism>
<name>A0A445MYV9_9BACT</name>
<dbReference type="EMBL" id="OJIN01000153">
    <property type="protein sequence ID" value="SPD74521.1"/>
    <property type="molecule type" value="Genomic_DNA"/>
</dbReference>
<keyword evidence="1" id="KW-1277">Toxin-antitoxin system</keyword>
<accession>A0A445MYV9</accession>
<reference evidence="2" key="1">
    <citation type="submission" date="2018-01" db="EMBL/GenBank/DDBJ databases">
        <authorList>
            <person name="Regsiter A."/>
            <person name="William W."/>
        </authorList>
    </citation>
    <scope>NUCLEOTIDE SEQUENCE</scope>
    <source>
        <strain evidence="2">TRIP AH-1</strain>
    </source>
</reference>
<protein>
    <submittedName>
        <fullName evidence="2">Putative toxin RelE4</fullName>
    </submittedName>
</protein>
<evidence type="ECO:0000313" key="2">
    <source>
        <dbReference type="EMBL" id="SPD74521.1"/>
    </source>
</evidence>
<sequence>MYRLAVKESLDKTFKKLKKKDLPTLALIDVKVKQILDDPYRFKPLRKPLQNKRRVHVGGSFVLLYEINEETNTVTLLDFDHHDNIYKK</sequence>
<dbReference type="Gene3D" id="3.30.2310.20">
    <property type="entry name" value="RelE-like"/>
    <property type="match status" value="1"/>
</dbReference>
<dbReference type="AlphaFoldDB" id="A0A445MYV9"/>
<dbReference type="Pfam" id="PF05016">
    <property type="entry name" value="ParE_toxin"/>
    <property type="match status" value="1"/>
</dbReference>